<name>A0A6G5A3T1_RHIMP</name>
<keyword evidence="1" id="KW-0472">Membrane</keyword>
<organism evidence="2">
    <name type="scientific">Rhipicephalus microplus</name>
    <name type="common">Cattle tick</name>
    <name type="synonym">Boophilus microplus</name>
    <dbReference type="NCBI Taxonomy" id="6941"/>
    <lineage>
        <taxon>Eukaryota</taxon>
        <taxon>Metazoa</taxon>
        <taxon>Ecdysozoa</taxon>
        <taxon>Arthropoda</taxon>
        <taxon>Chelicerata</taxon>
        <taxon>Arachnida</taxon>
        <taxon>Acari</taxon>
        <taxon>Parasitiformes</taxon>
        <taxon>Ixodida</taxon>
        <taxon>Ixodoidea</taxon>
        <taxon>Ixodidae</taxon>
        <taxon>Rhipicephalinae</taxon>
        <taxon>Rhipicephalus</taxon>
        <taxon>Boophilus</taxon>
    </lineage>
</organism>
<keyword evidence="1" id="KW-1133">Transmembrane helix</keyword>
<protein>
    <submittedName>
        <fullName evidence="2">Uncharacterized protein</fullName>
    </submittedName>
</protein>
<reference evidence="2" key="1">
    <citation type="submission" date="2020-03" db="EMBL/GenBank/DDBJ databases">
        <title>A transcriptome and proteome of the tick Rhipicephalus microplus shaped by the genetic composition of its hosts and developmental stage.</title>
        <authorList>
            <person name="Garcia G.R."/>
            <person name="Ribeiro J.M.C."/>
            <person name="Maruyama S.R."/>
            <person name="Gardinasse L.G."/>
            <person name="Nelson K."/>
            <person name="Ferreira B.R."/>
            <person name="Andrade T.G."/>
            <person name="Santos I.K.F.M."/>
        </authorList>
    </citation>
    <scope>NUCLEOTIDE SEQUENCE</scope>
    <source>
        <strain evidence="2">NSGR</strain>
        <tissue evidence="2">Salivary glands</tissue>
    </source>
</reference>
<keyword evidence="1" id="KW-0812">Transmembrane</keyword>
<dbReference type="AlphaFoldDB" id="A0A6G5A3T1"/>
<evidence type="ECO:0000256" key="1">
    <source>
        <dbReference type="SAM" id="Phobius"/>
    </source>
</evidence>
<accession>A0A6G5A3T1</accession>
<feature type="transmembrane region" description="Helical" evidence="1">
    <location>
        <begin position="12"/>
        <end position="33"/>
    </location>
</feature>
<dbReference type="EMBL" id="GIKN01002600">
    <property type="protein sequence ID" value="NIE44873.1"/>
    <property type="molecule type" value="Transcribed_RNA"/>
</dbReference>
<evidence type="ECO:0000313" key="2">
    <source>
        <dbReference type="EMBL" id="NIE44873.1"/>
    </source>
</evidence>
<sequence length="104" mass="12119">MYQRNLPAIFNNVSIALMWLLFKTLSSLVFVLLTPLYSRISWNAFFIKALSSVQKFALTFAPCKISIDRVFSDTFTDVDFRSLILIMHATRNYMSKYEIFCILS</sequence>
<proteinExistence type="predicted"/>